<protein>
    <submittedName>
        <fullName evidence="6">NAD-dependent succinate-semialdehyde dehydrogenase</fullName>
        <ecNumber evidence="6">1.2.1.16</ecNumber>
    </submittedName>
</protein>
<organism evidence="6 7">
    <name type="scientific">Candidatus Viadribacter manganicus</name>
    <dbReference type="NCBI Taxonomy" id="1759059"/>
    <lineage>
        <taxon>Bacteria</taxon>
        <taxon>Pseudomonadati</taxon>
        <taxon>Pseudomonadota</taxon>
        <taxon>Alphaproteobacteria</taxon>
        <taxon>Hyphomonadales</taxon>
        <taxon>Hyphomonadaceae</taxon>
        <taxon>Candidatus Viadribacter</taxon>
    </lineage>
</organism>
<dbReference type="Gene3D" id="3.40.309.10">
    <property type="entry name" value="Aldehyde Dehydrogenase, Chain A, domain 2"/>
    <property type="match status" value="1"/>
</dbReference>
<dbReference type="InParanoid" id="A0A1B1AIY0"/>
<dbReference type="AlphaFoldDB" id="A0A1B1AIY0"/>
<dbReference type="InterPro" id="IPR016160">
    <property type="entry name" value="Ald_DH_CS_CYS"/>
</dbReference>
<accession>A0A1B1AIY0</accession>
<evidence type="ECO:0000313" key="6">
    <source>
        <dbReference type="EMBL" id="ANP46511.1"/>
    </source>
</evidence>
<dbReference type="RefSeq" id="WP_066771682.1">
    <property type="nucleotide sequence ID" value="NZ_CP013244.1"/>
</dbReference>
<evidence type="ECO:0000313" key="7">
    <source>
        <dbReference type="Proteomes" id="UP000092498"/>
    </source>
</evidence>
<gene>
    <name evidence="6" type="primary">gabD</name>
    <name evidence="6" type="ORF">ATE48_11570</name>
</gene>
<feature type="active site" evidence="3">
    <location>
        <position position="251"/>
    </location>
</feature>
<dbReference type="Gene3D" id="3.40.605.10">
    <property type="entry name" value="Aldehyde Dehydrogenase, Chain A, domain 1"/>
    <property type="match status" value="1"/>
</dbReference>
<dbReference type="InterPro" id="IPR010102">
    <property type="entry name" value="Succ_semiAld_DH"/>
</dbReference>
<dbReference type="NCBIfam" id="TIGR01780">
    <property type="entry name" value="SSADH"/>
    <property type="match status" value="1"/>
</dbReference>
<feature type="domain" description="Aldehyde dehydrogenase" evidence="5">
    <location>
        <begin position="16"/>
        <end position="474"/>
    </location>
</feature>
<dbReference type="InterPro" id="IPR016162">
    <property type="entry name" value="Ald_DH_N"/>
</dbReference>
<dbReference type="InterPro" id="IPR015590">
    <property type="entry name" value="Aldehyde_DH_dom"/>
</dbReference>
<dbReference type="InterPro" id="IPR016161">
    <property type="entry name" value="Ald_DH/histidinol_DH"/>
</dbReference>
<dbReference type="GO" id="GO:0004777">
    <property type="term" value="F:succinate-semialdehyde dehydrogenase (NAD+) activity"/>
    <property type="evidence" value="ECO:0007669"/>
    <property type="project" value="TreeGrafter"/>
</dbReference>
<evidence type="ECO:0000256" key="3">
    <source>
        <dbReference type="PROSITE-ProRule" id="PRU10007"/>
    </source>
</evidence>
<dbReference type="InterPro" id="IPR050740">
    <property type="entry name" value="Aldehyde_DH_Superfamily"/>
</dbReference>
<keyword evidence="7" id="KW-1185">Reference proteome</keyword>
<keyword evidence="2 4" id="KW-0560">Oxidoreductase</keyword>
<dbReference type="InterPro" id="IPR029510">
    <property type="entry name" value="Ald_DH_CS_GLU"/>
</dbReference>
<dbReference type="InterPro" id="IPR016163">
    <property type="entry name" value="Ald_DH_C"/>
</dbReference>
<evidence type="ECO:0000259" key="5">
    <source>
        <dbReference type="Pfam" id="PF00171"/>
    </source>
</evidence>
<evidence type="ECO:0000256" key="2">
    <source>
        <dbReference type="ARBA" id="ARBA00023002"/>
    </source>
</evidence>
<dbReference type="STRING" id="1759059.ATE48_11570"/>
<dbReference type="KEGG" id="cbot:ATE48_11570"/>
<sequence length="480" mass="51209">MSPTFRSDAYIDGKWRAGAKRFEVFNPATQAVIAEVPDLGAAETEEAIAAAHRAFPGWAAKAAKERAQIMRAWFDLMMADIDRLARLISLEGGKPLAEAKGEAAYGASFMEWYGEEAKRAYGRVIPTTTPTRRYVTIKQPIGVCAAVTPWNFPMAMITRKAAPALAAGCTIVLKPPHQTPLTALALAELGEKAGLPAGVFNVVTTANASAVGKIMCESNLVRHFSFTGSTEVGKKLGAACVGSTVKKVALELGGNAPLIVFADADLDLAVKGAILSKFRNAGQTCVCANRILVEDAIYNAFSMKLADAVPKLKVGPGIEDGVEIGPLIDQKAIEKVERMVAEALASGATALTGGKKHPAGAQFYTPTVLTNVTRDMRVNTEEIFGPVAPLIRFKTEDEAVSIANDTPFGLASYFFTKDVHRAWRVAERIESGMVSINDGIFSNEVIPFGGWKESGLGREGGVEGLDEYLESKFVNFGGFA</sequence>
<dbReference type="GO" id="GO:0009450">
    <property type="term" value="P:gamma-aminobutyric acid catabolic process"/>
    <property type="evidence" value="ECO:0007669"/>
    <property type="project" value="InterPro"/>
</dbReference>
<dbReference type="EMBL" id="CP013244">
    <property type="protein sequence ID" value="ANP46511.1"/>
    <property type="molecule type" value="Genomic_DNA"/>
</dbReference>
<dbReference type="EC" id="1.2.1.16" evidence="6"/>
<evidence type="ECO:0000256" key="4">
    <source>
        <dbReference type="RuleBase" id="RU003345"/>
    </source>
</evidence>
<name>A0A1B1AIY0_9PROT</name>
<dbReference type="Pfam" id="PF00171">
    <property type="entry name" value="Aldedh"/>
    <property type="match status" value="1"/>
</dbReference>
<evidence type="ECO:0000256" key="1">
    <source>
        <dbReference type="ARBA" id="ARBA00009986"/>
    </source>
</evidence>
<dbReference type="SUPFAM" id="SSF53720">
    <property type="entry name" value="ALDH-like"/>
    <property type="match status" value="1"/>
</dbReference>
<dbReference type="PANTHER" id="PTHR43353:SF5">
    <property type="entry name" value="SUCCINATE-SEMIALDEHYDE DEHYDROGENASE, MITOCHONDRIAL"/>
    <property type="match status" value="1"/>
</dbReference>
<dbReference type="CDD" id="cd07103">
    <property type="entry name" value="ALDH_F5_SSADH_GabD"/>
    <property type="match status" value="1"/>
</dbReference>
<dbReference type="PANTHER" id="PTHR43353">
    <property type="entry name" value="SUCCINATE-SEMIALDEHYDE DEHYDROGENASE, MITOCHONDRIAL"/>
    <property type="match status" value="1"/>
</dbReference>
<reference evidence="6 7" key="1">
    <citation type="submission" date="2015-11" db="EMBL/GenBank/DDBJ databases">
        <title>Whole-Genome Sequence of Candidatus Oderbacter manganicum from the National Park Lower Oder Valley, Germany.</title>
        <authorList>
            <person name="Braun B."/>
            <person name="Liere K."/>
            <person name="Szewzyk U."/>
        </authorList>
    </citation>
    <scope>NUCLEOTIDE SEQUENCE [LARGE SCALE GENOMIC DNA]</scope>
    <source>
        <strain evidence="6 7">OTSz_A_272</strain>
    </source>
</reference>
<dbReference type="FunCoup" id="A0A1B1AIY0">
    <property type="interactions" value="393"/>
</dbReference>
<dbReference type="OrthoDB" id="9802947at2"/>
<proteinExistence type="inferred from homology"/>
<dbReference type="Proteomes" id="UP000092498">
    <property type="component" value="Chromosome"/>
</dbReference>
<dbReference type="PROSITE" id="PS00687">
    <property type="entry name" value="ALDEHYDE_DEHYDR_GLU"/>
    <property type="match status" value="1"/>
</dbReference>
<comment type="similarity">
    <text evidence="1 4">Belongs to the aldehyde dehydrogenase family.</text>
</comment>
<dbReference type="FunFam" id="3.40.309.10:FF:000004">
    <property type="entry name" value="Succinate-semialdehyde dehydrogenase I"/>
    <property type="match status" value="1"/>
</dbReference>
<dbReference type="FunFam" id="3.40.605.10:FF:000005">
    <property type="entry name" value="Succinate-semialdehyde dehydrogenase I"/>
    <property type="match status" value="1"/>
</dbReference>
<dbReference type="PROSITE" id="PS00070">
    <property type="entry name" value="ALDEHYDE_DEHYDR_CYS"/>
    <property type="match status" value="1"/>
</dbReference>